<dbReference type="InterPro" id="IPR028082">
    <property type="entry name" value="Peripla_BP_I"/>
</dbReference>
<dbReference type="InterPro" id="IPR000843">
    <property type="entry name" value="HTH_LacI"/>
</dbReference>
<evidence type="ECO:0000256" key="2">
    <source>
        <dbReference type="ARBA" id="ARBA00023125"/>
    </source>
</evidence>
<dbReference type="PANTHER" id="PTHR30146">
    <property type="entry name" value="LACI-RELATED TRANSCRIPTIONAL REPRESSOR"/>
    <property type="match status" value="1"/>
</dbReference>
<sequence length="345" mass="38678">MTEKRKLTLKDIAKELNISVSTASRALKSHPDISEETIRMVKEFAEKHNYVPNALAVNFRKNKTYNIGLIVPELVHHFFSTVISGAINAAKKRRYNVLVSQSNDILEDEITACRTMLASSVDGLLISISNETLEGEHIKTLIEEGKPVIQFDKISDLIDTPKVIVDDFEGAYKAVSHLIDQGYKKIAHIRGRLEVKNANERARGYKKALEDRGLEFDPEWVKVCSLINEQEGYDFAKELLEGKNPPDAIFCITDLVALGVLKFLKEKAVPIPEEMGVLGFSNWKLAEIVHPGLSSVDQHGYFMGETAANMLISILENEKELVNETLEIKTDLIIRDSTLKNPSIC</sequence>
<evidence type="ECO:0000313" key="5">
    <source>
        <dbReference type="EMBL" id="RZS97569.1"/>
    </source>
</evidence>
<dbReference type="SUPFAM" id="SSF53822">
    <property type="entry name" value="Periplasmic binding protein-like I"/>
    <property type="match status" value="1"/>
</dbReference>
<accession>A0A4V2F6U8</accession>
<dbReference type="AlphaFoldDB" id="A0A4V2F6U8"/>
<dbReference type="GO" id="GO:0000976">
    <property type="term" value="F:transcription cis-regulatory region binding"/>
    <property type="evidence" value="ECO:0007669"/>
    <property type="project" value="TreeGrafter"/>
</dbReference>
<dbReference type="EMBL" id="SGXG01000001">
    <property type="protein sequence ID" value="RZS97569.1"/>
    <property type="molecule type" value="Genomic_DNA"/>
</dbReference>
<dbReference type="Gene3D" id="3.40.50.2300">
    <property type="match status" value="2"/>
</dbReference>
<dbReference type="CDD" id="cd01392">
    <property type="entry name" value="HTH_LacI"/>
    <property type="match status" value="1"/>
</dbReference>
<reference evidence="5 6" key="1">
    <citation type="submission" date="2019-02" db="EMBL/GenBank/DDBJ databases">
        <title>Genomic Encyclopedia of Archaeal and Bacterial Type Strains, Phase II (KMG-II): from individual species to whole genera.</title>
        <authorList>
            <person name="Goeker M."/>
        </authorList>
    </citation>
    <scope>NUCLEOTIDE SEQUENCE [LARGE SCALE GENOMIC DNA]</scope>
    <source>
        <strain evidence="5 6">DSM 21411</strain>
    </source>
</reference>
<comment type="caution">
    <text evidence="5">The sequence shown here is derived from an EMBL/GenBank/DDBJ whole genome shotgun (WGS) entry which is preliminary data.</text>
</comment>
<dbReference type="Pfam" id="PF00532">
    <property type="entry name" value="Peripla_BP_1"/>
    <property type="match status" value="1"/>
</dbReference>
<keyword evidence="6" id="KW-1185">Reference proteome</keyword>
<dbReference type="InterPro" id="IPR001761">
    <property type="entry name" value="Peripla_BP/Lac1_sug-bd_dom"/>
</dbReference>
<evidence type="ECO:0000313" key="6">
    <source>
        <dbReference type="Proteomes" id="UP000292209"/>
    </source>
</evidence>
<dbReference type="SUPFAM" id="SSF47413">
    <property type="entry name" value="lambda repressor-like DNA-binding domains"/>
    <property type="match status" value="1"/>
</dbReference>
<name>A0A4V2F6U8_9BACT</name>
<evidence type="ECO:0000259" key="4">
    <source>
        <dbReference type="PROSITE" id="PS50932"/>
    </source>
</evidence>
<dbReference type="Pfam" id="PF00356">
    <property type="entry name" value="LacI"/>
    <property type="match status" value="1"/>
</dbReference>
<evidence type="ECO:0000256" key="3">
    <source>
        <dbReference type="ARBA" id="ARBA00023163"/>
    </source>
</evidence>
<proteinExistence type="predicted"/>
<keyword evidence="3" id="KW-0804">Transcription</keyword>
<dbReference type="Gene3D" id="1.10.260.40">
    <property type="entry name" value="lambda repressor-like DNA-binding domains"/>
    <property type="match status" value="1"/>
</dbReference>
<organism evidence="5 6">
    <name type="scientific">Cecembia calidifontis</name>
    <dbReference type="NCBI Taxonomy" id="1187080"/>
    <lineage>
        <taxon>Bacteria</taxon>
        <taxon>Pseudomonadati</taxon>
        <taxon>Bacteroidota</taxon>
        <taxon>Cytophagia</taxon>
        <taxon>Cytophagales</taxon>
        <taxon>Cyclobacteriaceae</taxon>
        <taxon>Cecembia</taxon>
    </lineage>
</organism>
<dbReference type="CDD" id="cd06267">
    <property type="entry name" value="PBP1_LacI_sugar_binding-like"/>
    <property type="match status" value="1"/>
</dbReference>
<dbReference type="OrthoDB" id="867148at2"/>
<keyword evidence="2" id="KW-0238">DNA-binding</keyword>
<dbReference type="RefSeq" id="WP_130276432.1">
    <property type="nucleotide sequence ID" value="NZ_SGXG01000001.1"/>
</dbReference>
<dbReference type="GO" id="GO:0003700">
    <property type="term" value="F:DNA-binding transcription factor activity"/>
    <property type="evidence" value="ECO:0007669"/>
    <property type="project" value="TreeGrafter"/>
</dbReference>
<dbReference type="SMART" id="SM00354">
    <property type="entry name" value="HTH_LACI"/>
    <property type="match status" value="1"/>
</dbReference>
<keyword evidence="1" id="KW-0805">Transcription regulation</keyword>
<dbReference type="Proteomes" id="UP000292209">
    <property type="component" value="Unassembled WGS sequence"/>
</dbReference>
<dbReference type="PANTHER" id="PTHR30146:SF109">
    <property type="entry name" value="HTH-TYPE TRANSCRIPTIONAL REGULATOR GALS"/>
    <property type="match status" value="1"/>
</dbReference>
<gene>
    <name evidence="5" type="ORF">BC751_3184</name>
</gene>
<dbReference type="InterPro" id="IPR010982">
    <property type="entry name" value="Lambda_DNA-bd_dom_sf"/>
</dbReference>
<dbReference type="PROSITE" id="PS50932">
    <property type="entry name" value="HTH_LACI_2"/>
    <property type="match status" value="1"/>
</dbReference>
<evidence type="ECO:0000256" key="1">
    <source>
        <dbReference type="ARBA" id="ARBA00023015"/>
    </source>
</evidence>
<feature type="domain" description="HTH lacI-type" evidence="4">
    <location>
        <begin position="7"/>
        <end position="61"/>
    </location>
</feature>
<protein>
    <submittedName>
        <fullName evidence="5">LacI family transcriptional regulator</fullName>
    </submittedName>
</protein>